<evidence type="ECO:0000256" key="14">
    <source>
        <dbReference type="ARBA" id="ARBA00022833"/>
    </source>
</evidence>
<dbReference type="GO" id="GO:0043171">
    <property type="term" value="P:peptide catabolic process"/>
    <property type="evidence" value="ECO:0007669"/>
    <property type="project" value="TreeGrafter"/>
</dbReference>
<evidence type="ECO:0000256" key="15">
    <source>
        <dbReference type="ARBA" id="ARBA00023034"/>
    </source>
</evidence>
<keyword evidence="26" id="KW-1185">Reference proteome</keyword>
<reference evidence="25" key="1">
    <citation type="submission" date="2019-05" db="EMBL/GenBank/DDBJ databases">
        <authorList>
            <person name="Zhang S."/>
            <person name="Liu J."/>
        </authorList>
    </citation>
    <scope>NUCLEOTIDE SEQUENCE [LARGE SCALE GENOMIC DNA]</scope>
</reference>
<evidence type="ECO:0000256" key="19">
    <source>
        <dbReference type="ARBA" id="ARBA00023228"/>
    </source>
</evidence>
<keyword evidence="9" id="KW-0645">Protease</keyword>
<keyword evidence="17" id="KW-0865">Zymogen</keyword>
<dbReference type="GO" id="GO:0005783">
    <property type="term" value="C:endoplasmic reticulum"/>
    <property type="evidence" value="ECO:0007669"/>
    <property type="project" value="UniProtKB-SubCell"/>
</dbReference>
<feature type="domain" description="Peptidase M28" evidence="24">
    <location>
        <begin position="305"/>
        <end position="491"/>
    </location>
</feature>
<evidence type="ECO:0000256" key="21">
    <source>
        <dbReference type="ARBA" id="ARBA00025833"/>
    </source>
</evidence>
<keyword evidence="15" id="KW-0333">Golgi apparatus</keyword>
<dbReference type="GO" id="GO:0005615">
    <property type="term" value="C:extracellular space"/>
    <property type="evidence" value="ECO:0007669"/>
    <property type="project" value="TreeGrafter"/>
</dbReference>
<proteinExistence type="inferred from homology"/>
<evidence type="ECO:0000256" key="5">
    <source>
        <dbReference type="ARBA" id="ARBA00010918"/>
    </source>
</evidence>
<comment type="function">
    <text evidence="20">Carboxypeptidase that may play an important role in the hydrolysis of circulating peptides. Catalyzes the hydrolysis of dipeptides with unsubstituted terminals into amino acids. May play a role in the liberation of thyroxine hormone from its thyroglobulin (Tg) precursor.</text>
</comment>
<accession>A0A8C0A673</accession>
<dbReference type="Gene3D" id="3.50.30.30">
    <property type="match status" value="1"/>
</dbReference>
<comment type="subcellular location">
    <subcellularLocation>
        <location evidence="1">Endoplasmic reticulum</location>
    </subcellularLocation>
    <subcellularLocation>
        <location evidence="3">Golgi apparatus</location>
    </subcellularLocation>
    <subcellularLocation>
        <location evidence="2">Lysosome</location>
    </subcellularLocation>
    <subcellularLocation>
        <location evidence="4">Secreted</location>
    </subcellularLocation>
</comment>
<dbReference type="PANTHER" id="PTHR12053">
    <property type="entry name" value="PROTEASE FAMILY M28 PLASMA GLUTAMATE CARBOXYPEPTIDASE-RELATED"/>
    <property type="match status" value="1"/>
</dbReference>
<dbReference type="AlphaFoldDB" id="A0A8C0A673"/>
<organism evidence="25 26">
    <name type="scientific">Bos mutus grunniens</name>
    <name type="common">Wild yak</name>
    <name type="synonym">Bos grunniens</name>
    <dbReference type="NCBI Taxonomy" id="30521"/>
    <lineage>
        <taxon>Eukaryota</taxon>
        <taxon>Metazoa</taxon>
        <taxon>Chordata</taxon>
        <taxon>Craniata</taxon>
        <taxon>Vertebrata</taxon>
        <taxon>Euteleostomi</taxon>
        <taxon>Mammalia</taxon>
        <taxon>Eutheria</taxon>
        <taxon>Laurasiatheria</taxon>
        <taxon>Artiodactyla</taxon>
        <taxon>Ruminantia</taxon>
        <taxon>Pecora</taxon>
        <taxon>Bovidae</taxon>
        <taxon>Bovinae</taxon>
        <taxon>Bos</taxon>
    </lineage>
</organism>
<dbReference type="GO" id="GO:0005794">
    <property type="term" value="C:Golgi apparatus"/>
    <property type="evidence" value="ECO:0007669"/>
    <property type="project" value="UniProtKB-SubCell"/>
</dbReference>
<dbReference type="Gene3D" id="3.40.630.10">
    <property type="entry name" value="Zn peptidases"/>
    <property type="match status" value="1"/>
</dbReference>
<dbReference type="GO" id="GO:0046872">
    <property type="term" value="F:metal ion binding"/>
    <property type="evidence" value="ECO:0007669"/>
    <property type="project" value="UniProtKB-KW"/>
</dbReference>
<comment type="subunit">
    <text evidence="21">Homodimer. The monomeric form is inactive while the homodimer is active.</text>
</comment>
<evidence type="ECO:0000256" key="17">
    <source>
        <dbReference type="ARBA" id="ARBA00023145"/>
    </source>
</evidence>
<keyword evidence="8" id="KW-0121">Carboxypeptidase</keyword>
<evidence type="ECO:0000256" key="10">
    <source>
        <dbReference type="ARBA" id="ARBA00022723"/>
    </source>
</evidence>
<name>A0A8C0A673_BOSMU</name>
<evidence type="ECO:0000256" key="13">
    <source>
        <dbReference type="ARBA" id="ARBA00022824"/>
    </source>
</evidence>
<keyword evidence="13" id="KW-0256">Endoplasmic reticulum</keyword>
<dbReference type="FunFam" id="3.50.30.30:FF:000115">
    <property type="entry name" value="Carboxypeptidase Q"/>
    <property type="match status" value="1"/>
</dbReference>
<keyword evidence="10" id="KW-0479">Metal-binding</keyword>
<evidence type="ECO:0000256" key="1">
    <source>
        <dbReference type="ARBA" id="ARBA00004240"/>
    </source>
</evidence>
<keyword evidence="11 23" id="KW-0732">Signal</keyword>
<evidence type="ECO:0000256" key="23">
    <source>
        <dbReference type="SAM" id="SignalP"/>
    </source>
</evidence>
<keyword evidence="18" id="KW-0325">Glycoprotein</keyword>
<evidence type="ECO:0000256" key="2">
    <source>
        <dbReference type="ARBA" id="ARBA00004371"/>
    </source>
</evidence>
<dbReference type="SUPFAM" id="SSF53187">
    <property type="entry name" value="Zn-dependent exopeptidases"/>
    <property type="match status" value="1"/>
</dbReference>
<dbReference type="GO" id="GO:0070573">
    <property type="term" value="F:metallodipeptidase activity"/>
    <property type="evidence" value="ECO:0007669"/>
    <property type="project" value="InterPro"/>
</dbReference>
<reference evidence="25" key="3">
    <citation type="submission" date="2025-09" db="UniProtKB">
        <authorList>
            <consortium name="Ensembl"/>
        </authorList>
    </citation>
    <scope>IDENTIFICATION</scope>
</reference>
<dbReference type="FunFam" id="3.40.630.10:FF:000036">
    <property type="entry name" value="Carboxypeptidase Q"/>
    <property type="match status" value="1"/>
</dbReference>
<keyword evidence="16" id="KW-0482">Metalloprotease</keyword>
<evidence type="ECO:0000256" key="7">
    <source>
        <dbReference type="ARBA" id="ARBA00022525"/>
    </source>
</evidence>
<evidence type="ECO:0000256" key="22">
    <source>
        <dbReference type="ARBA" id="ARBA00033328"/>
    </source>
</evidence>
<dbReference type="CDD" id="cd03883">
    <property type="entry name" value="M28_Pgcp_like"/>
    <property type="match status" value="1"/>
</dbReference>
<keyword evidence="7" id="KW-0964">Secreted</keyword>
<keyword evidence="14" id="KW-0862">Zinc</keyword>
<gene>
    <name evidence="25" type="primary">CPQ</name>
</gene>
<dbReference type="GO" id="GO:0006590">
    <property type="term" value="P:thyroid hormone generation"/>
    <property type="evidence" value="ECO:0007669"/>
    <property type="project" value="TreeGrafter"/>
</dbReference>
<reference evidence="25" key="2">
    <citation type="submission" date="2025-08" db="UniProtKB">
        <authorList>
            <consortium name="Ensembl"/>
        </authorList>
    </citation>
    <scope>IDENTIFICATION</scope>
</reference>
<evidence type="ECO:0000313" key="26">
    <source>
        <dbReference type="Proteomes" id="UP000694520"/>
    </source>
</evidence>
<evidence type="ECO:0000256" key="16">
    <source>
        <dbReference type="ARBA" id="ARBA00023049"/>
    </source>
</evidence>
<feature type="chain" id="PRO_5034069880" description="Carboxypeptidase Q" evidence="23">
    <location>
        <begin position="32"/>
        <end position="507"/>
    </location>
</feature>
<dbReference type="GO" id="GO:0004180">
    <property type="term" value="F:carboxypeptidase activity"/>
    <property type="evidence" value="ECO:0007669"/>
    <property type="project" value="UniProtKB-KW"/>
</dbReference>
<dbReference type="InterPro" id="IPR039866">
    <property type="entry name" value="CPQ"/>
</dbReference>
<evidence type="ECO:0000256" key="3">
    <source>
        <dbReference type="ARBA" id="ARBA00004555"/>
    </source>
</evidence>
<evidence type="ECO:0000313" key="25">
    <source>
        <dbReference type="Ensembl" id="ENSBGRP00000008874.1"/>
    </source>
</evidence>
<evidence type="ECO:0000256" key="4">
    <source>
        <dbReference type="ARBA" id="ARBA00004613"/>
    </source>
</evidence>
<sequence>MILGRKLTGKTMKFLLFMFVGVVHLLPLASGKAIYGNGPSQRTFQEIKEEIAHYGDVAKSIINLTVYGKAQNRSYERLALLVDTVGPRLSGSKNLERAIEIMQQNLKGDGLENVHLEPVKIPHWERGEESAVMLEPRIHKMAILGLGSSIGTPPEGITAEVLVVTSFDELQRRGPDAEGKIVVYNQPYTNYSAAVQYRMEGAVEAAKVGALASLIRSVASFSIYRQQVNAEKRKLMASCHEPEDPRQRCPHTGIQEYQKGVPKIPTACITVEDAEMMSRMASRGNRIVVQLKMGAKSYPDADSFNTVAEITGSKYPEQVVLVSGHLDSWDVGQGAMDDGGGAFISWEALSLIKDLGLRPKRTLRLVLWTAEEQGGVGSSQYYQLHKANSSNYSLVMESDLGTFLPSGLKFTGSDKARVIMEEVMSLLQPINITQVLKAGDGTDINFWIQDGVPGASLLDDLYKYFSFHHSHGDTMTVMDPKQMNVAAAVWAVVSYVVADLEEMLPRS</sequence>
<dbReference type="InterPro" id="IPR007484">
    <property type="entry name" value="Peptidase_M28"/>
</dbReference>
<dbReference type="GO" id="GO:0006508">
    <property type="term" value="P:proteolysis"/>
    <property type="evidence" value="ECO:0007669"/>
    <property type="project" value="UniProtKB-KW"/>
</dbReference>
<dbReference type="Ensembl" id="ENSBGRT00000010212.1">
    <property type="protein sequence ID" value="ENSBGRP00000008874.1"/>
    <property type="gene ID" value="ENSBGRG00000005518.1"/>
</dbReference>
<evidence type="ECO:0000256" key="20">
    <source>
        <dbReference type="ARBA" id="ARBA00025534"/>
    </source>
</evidence>
<dbReference type="FunFam" id="3.40.630.10:FF:000112">
    <property type="entry name" value="Carboxypeptidase Q"/>
    <property type="match status" value="1"/>
</dbReference>
<evidence type="ECO:0000256" key="12">
    <source>
        <dbReference type="ARBA" id="ARBA00022801"/>
    </source>
</evidence>
<keyword evidence="19" id="KW-0458">Lysosome</keyword>
<dbReference type="GO" id="GO:0005764">
    <property type="term" value="C:lysosome"/>
    <property type="evidence" value="ECO:0007669"/>
    <property type="project" value="UniProtKB-SubCell"/>
</dbReference>
<dbReference type="GeneTree" id="ENSGT00390000018110"/>
<evidence type="ECO:0000259" key="24">
    <source>
        <dbReference type="Pfam" id="PF04389"/>
    </source>
</evidence>
<evidence type="ECO:0000256" key="8">
    <source>
        <dbReference type="ARBA" id="ARBA00022645"/>
    </source>
</evidence>
<feature type="signal peptide" evidence="23">
    <location>
        <begin position="1"/>
        <end position="31"/>
    </location>
</feature>
<evidence type="ECO:0000256" key="18">
    <source>
        <dbReference type="ARBA" id="ARBA00023180"/>
    </source>
</evidence>
<comment type="similarity">
    <text evidence="5">Belongs to the peptidase M28 family.</text>
</comment>
<evidence type="ECO:0000256" key="11">
    <source>
        <dbReference type="ARBA" id="ARBA00022729"/>
    </source>
</evidence>
<protein>
    <recommendedName>
        <fullName evidence="6">Carboxypeptidase Q</fullName>
    </recommendedName>
    <alternativeName>
        <fullName evidence="22">Plasma glutamate carboxypeptidase</fullName>
    </alternativeName>
</protein>
<dbReference type="Proteomes" id="UP000694520">
    <property type="component" value="Chromosome 18"/>
</dbReference>
<evidence type="ECO:0000256" key="6">
    <source>
        <dbReference type="ARBA" id="ARBA00014116"/>
    </source>
</evidence>
<evidence type="ECO:0000256" key="9">
    <source>
        <dbReference type="ARBA" id="ARBA00022670"/>
    </source>
</evidence>
<dbReference type="Pfam" id="PF04389">
    <property type="entry name" value="Peptidase_M28"/>
    <property type="match status" value="1"/>
</dbReference>
<dbReference type="PANTHER" id="PTHR12053:SF3">
    <property type="entry name" value="CARBOXYPEPTIDASE Q"/>
    <property type="match status" value="1"/>
</dbReference>
<keyword evidence="12" id="KW-0378">Hydrolase</keyword>